<evidence type="ECO:0000256" key="5">
    <source>
        <dbReference type="ARBA" id="ARBA00023015"/>
    </source>
</evidence>
<comment type="similarity">
    <text evidence="2">Belongs to the Mediator complex subunit 13 family.</text>
</comment>
<evidence type="ECO:0000256" key="6">
    <source>
        <dbReference type="ARBA" id="ARBA00023163"/>
    </source>
</evidence>
<evidence type="ECO:0000256" key="3">
    <source>
        <dbReference type="ARBA" id="ARBA00019618"/>
    </source>
</evidence>
<keyword evidence="7" id="KW-0539">Nucleus</keyword>
<dbReference type="PANTHER" id="PTHR48249">
    <property type="entry name" value="MEDIATOR OF RNA POLYMERASE II TRANSCRIPTION SUBUNIT 13"/>
    <property type="match status" value="1"/>
</dbReference>
<dbReference type="Proteomes" id="UP000807504">
    <property type="component" value="Unassembled WGS sequence"/>
</dbReference>
<sequence length="1473" mass="165443">MTHAYDNTNGASLEDCHTNFFALADLNGIKWRRLCVDSVFIDPLEDPVLKSYSKCLSAGILSVWRKILVQRAGIHQTVQESNSLSCFKELWIFWYGEGPDFSVLVEPSLTEAEQGSWESGLSYECRTLLFKAFHNLIERCFLSRGYTRLGRFFVQPQVLPITKKNRKQIAFSLHFFIHGESTVCTSINARQVSAVYVLDKCHITAAQTGQKKVKVILSPYGMEGKLTGVAYKYNDPYMARFLNNWHMFYLHPHGRSNWRLHSEMSSVVEVLIGGARMKYPVSYVFVTEEDHLEVFPSSENSSSKDSVLPTTQPTLKPCSLPTPGLLTPPMSPAENSALGDFSRFQSPSNNISSKIQIDTVNTKNDVDYSNLIIHSVSQECYASIVHEKSEDSSTLWDFQDPALVSNCNCNICKRKYNKLKSNPGHIGRDASSTTPFSIPNSSYNKSCKGGKVYTPFHLRQSSIFDILEDTSSSFKKDCGKSLSMDFRTCSNTTSLPQLHSPFSQLKKQSLPANASSDTYYSHLSSSDPVMPTLSPQPPVIKEEPDEVQTEINISSLCRDSSQGVPLKGKISDELLSPFHTSLLNSFENAKLFNKKSPAPLSIEADQVDEGSQADVTGSVNAECQIEKPTLQKRSHEENDEVELIMNSLLYNYQHFDSPLWNPTPVKKRCLPPPNSLGVHKNELNDSNCDIIENDYELDESVPCAPKDPYEFTEFDETSPSERGFRQKTDIFLKDEKVLPNAPPMNVVSATVSSTVPVQTQDGMISHLNDDSDKALSPTTKNFCPKFIREEDLAVSLHDLDNIFDTSSSEGEDNVDVPVTPSKLMPYDEFAGKIELSRMYPTPPSLEQHAVPSPFGPLTGNEITTTETDAFREDFEVEHSNIMNYEHENIDVWYPPLITEFIESPKYAALLTLPSFVESKLDQELVYRPLWTHSNSRIRLNSGNEDNQILETQQVYSQQTALFDEEQTSSNLYSQESMIDSSFPMSNCEAVSPASSVPSYLNRNLNSMDASMSHSVFEIHPLLVNLLLSDSLLNIFKDHNFDCCCLCVCNMNIKGSDAGVILPNTLIPTWNDEPQYKCTCGFSAVVYRHKSYNSGLFYEDELEVTGSVCDNSNTSIYSTISNKSETEISESQKLSFQIENIPGFLLDIIKVQCKTIASPFSLFHKFRLSAKMESHSFSNGIEMSDGREICYMALEEARMSMENLVSSNKFDENLKSSCLHKWPYISSPLPSSSIDFRLFLECIKPLLQVAVHKKTTQRLWDVTYVVSGPLTWREFHRLAARGADDQCEPQPIPSLLLGHDKDSVALSPFSLKYWSAQATFHQEHIDPLPGDLFETLDDDDLPGPDMNDIFHWTESPQSPGNSPRRDGCSQPSSPGSSFRLSSSNHGEQNKCESILTESQDEALQLLQQPLALGYYVSTAKVGPVPKWFWASCPQMENKLPVFLKSALLIHLPFIQQSSDEWLPNNSQQQLLCPF</sequence>
<protein>
    <recommendedName>
        <fullName evidence="3">Mediator of RNA polymerase II transcription subunit 13</fullName>
    </recommendedName>
</protein>
<evidence type="ECO:0000313" key="9">
    <source>
        <dbReference type="EMBL" id="KAF8767945.1"/>
    </source>
</evidence>
<evidence type="ECO:0000256" key="7">
    <source>
        <dbReference type="ARBA" id="ARBA00023242"/>
    </source>
</evidence>
<comment type="caution">
    <text evidence="9">The sequence shown here is derived from an EMBL/GenBank/DDBJ whole genome shotgun (WGS) entry which is preliminary data.</text>
</comment>
<comment type="subcellular location">
    <subcellularLocation>
        <location evidence="1">Nucleus</location>
    </subcellularLocation>
</comment>
<evidence type="ECO:0000313" key="10">
    <source>
        <dbReference type="Proteomes" id="UP000807504"/>
    </source>
</evidence>
<keyword evidence="5" id="KW-0805">Transcription regulation</keyword>
<evidence type="ECO:0000256" key="4">
    <source>
        <dbReference type="ARBA" id="ARBA00022491"/>
    </source>
</evidence>
<organism evidence="9 10">
    <name type="scientific">Argiope bruennichi</name>
    <name type="common">Wasp spider</name>
    <name type="synonym">Aranea bruennichi</name>
    <dbReference type="NCBI Taxonomy" id="94029"/>
    <lineage>
        <taxon>Eukaryota</taxon>
        <taxon>Metazoa</taxon>
        <taxon>Ecdysozoa</taxon>
        <taxon>Arthropoda</taxon>
        <taxon>Chelicerata</taxon>
        <taxon>Arachnida</taxon>
        <taxon>Araneae</taxon>
        <taxon>Araneomorphae</taxon>
        <taxon>Entelegynae</taxon>
        <taxon>Araneoidea</taxon>
        <taxon>Araneidae</taxon>
        <taxon>Argiope</taxon>
    </lineage>
</organism>
<dbReference type="GO" id="GO:0016592">
    <property type="term" value="C:mediator complex"/>
    <property type="evidence" value="ECO:0007669"/>
    <property type="project" value="TreeGrafter"/>
</dbReference>
<accession>A0A8T0ECR0</accession>
<feature type="compositionally biased region" description="Low complexity" evidence="8">
    <location>
        <begin position="1368"/>
        <end position="1382"/>
    </location>
</feature>
<reference evidence="9" key="2">
    <citation type="submission" date="2020-06" db="EMBL/GenBank/DDBJ databases">
        <authorList>
            <person name="Sheffer M."/>
        </authorList>
    </citation>
    <scope>NUCLEOTIDE SEQUENCE</scope>
</reference>
<feature type="region of interest" description="Disordered" evidence="8">
    <location>
        <begin position="1343"/>
        <end position="1384"/>
    </location>
</feature>
<dbReference type="InterPro" id="IPR051139">
    <property type="entry name" value="Mediator_complx_sub13"/>
</dbReference>
<dbReference type="GO" id="GO:0003713">
    <property type="term" value="F:transcription coactivator activity"/>
    <property type="evidence" value="ECO:0007669"/>
    <property type="project" value="TreeGrafter"/>
</dbReference>
<keyword evidence="6" id="KW-0804">Transcription</keyword>
<reference evidence="9" key="1">
    <citation type="journal article" date="2020" name="bioRxiv">
        <title>Chromosome-level reference genome of the European wasp spider Argiope bruennichi: a resource for studies on range expansion and evolutionary adaptation.</title>
        <authorList>
            <person name="Sheffer M.M."/>
            <person name="Hoppe A."/>
            <person name="Krehenwinkel H."/>
            <person name="Uhl G."/>
            <person name="Kuss A.W."/>
            <person name="Jensen L."/>
            <person name="Jensen C."/>
            <person name="Gillespie R.G."/>
            <person name="Hoff K.J."/>
            <person name="Prost S."/>
        </authorList>
    </citation>
    <scope>NUCLEOTIDE SEQUENCE</scope>
</reference>
<dbReference type="EMBL" id="JABXBU010002230">
    <property type="protein sequence ID" value="KAF8767945.1"/>
    <property type="molecule type" value="Genomic_DNA"/>
</dbReference>
<evidence type="ECO:0000256" key="2">
    <source>
        <dbReference type="ARBA" id="ARBA00009354"/>
    </source>
</evidence>
<keyword evidence="4" id="KW-0678">Repressor</keyword>
<keyword evidence="10" id="KW-1185">Reference proteome</keyword>
<dbReference type="GO" id="GO:0045944">
    <property type="term" value="P:positive regulation of transcription by RNA polymerase II"/>
    <property type="evidence" value="ECO:0007669"/>
    <property type="project" value="TreeGrafter"/>
</dbReference>
<name>A0A8T0ECR0_ARGBR</name>
<gene>
    <name evidence="9" type="ORF">HNY73_020817</name>
</gene>
<evidence type="ECO:0000256" key="8">
    <source>
        <dbReference type="SAM" id="MobiDB-lite"/>
    </source>
</evidence>
<dbReference type="PANTHER" id="PTHR48249:SF3">
    <property type="entry name" value="MEDIATOR OF RNA POLYMERASE II TRANSCRIPTION SUBUNIT 13"/>
    <property type="match status" value="1"/>
</dbReference>
<evidence type="ECO:0000256" key="1">
    <source>
        <dbReference type="ARBA" id="ARBA00004123"/>
    </source>
</evidence>
<proteinExistence type="inferred from homology"/>